<keyword evidence="2" id="KW-0964">Secreted</keyword>
<dbReference type="FunCoup" id="A0A6E8PL02">
    <property type="interactions" value="69"/>
</dbReference>
<name>A0A6E8PL02_AEDAE</name>
<dbReference type="PANTHER" id="PTHR13645:SF0">
    <property type="entry name" value="DEFENSIN"/>
    <property type="match status" value="1"/>
</dbReference>
<reference evidence="11" key="2">
    <citation type="submission" date="2020-05" db="UniProtKB">
        <authorList>
            <consortium name="EnsemblMetazoa"/>
        </authorList>
    </citation>
    <scope>IDENTIFICATION</scope>
    <source>
        <strain evidence="11">LVP_AGWG</strain>
    </source>
</reference>
<keyword evidence="6" id="KW-0391">Immunity</keyword>
<dbReference type="PANTHER" id="PTHR13645">
    <property type="entry name" value="DEFENSIN"/>
    <property type="match status" value="1"/>
</dbReference>
<sequence>MCLCALYAFELVDYHIIQFHKLVQAISALFHSIPKGPTMKSITVICFLALCTVAITSAYPQEPVLADEARPFANSLFDELPEETYQAAVENFRLKRATCDLLSGFGVGDSACAAHCIARGNRGGYCNSKKVCVCRN</sequence>
<evidence type="ECO:0000313" key="11">
    <source>
        <dbReference type="EnsemblMetazoa" id="AAEL027792-PA"/>
    </source>
</evidence>
<dbReference type="GO" id="GO:0005615">
    <property type="term" value="C:extracellular space"/>
    <property type="evidence" value="ECO:0007669"/>
    <property type="project" value="TreeGrafter"/>
</dbReference>
<comment type="subcellular location">
    <subcellularLocation>
        <location evidence="1">Secreted</location>
    </subcellularLocation>
</comment>
<dbReference type="PROSITE" id="PS51378">
    <property type="entry name" value="INVERT_DEFENSINS"/>
    <property type="match status" value="1"/>
</dbReference>
<evidence type="ECO:0000256" key="9">
    <source>
        <dbReference type="ARBA" id="ARBA00023157"/>
    </source>
</evidence>
<dbReference type="OrthoDB" id="10038290at2759"/>
<dbReference type="Gene3D" id="3.30.30.10">
    <property type="entry name" value="Knottin, scorpion toxin-like"/>
    <property type="match status" value="1"/>
</dbReference>
<evidence type="ECO:0000256" key="5">
    <source>
        <dbReference type="ARBA" id="ARBA00022729"/>
    </source>
</evidence>
<keyword evidence="5" id="KW-0732">Signal</keyword>
<evidence type="ECO:0000313" key="12">
    <source>
        <dbReference type="Proteomes" id="UP000008820"/>
    </source>
</evidence>
<keyword evidence="8" id="KW-0044">Antibiotic</keyword>
<evidence type="ECO:0000256" key="8">
    <source>
        <dbReference type="ARBA" id="ARBA00023022"/>
    </source>
</evidence>
<dbReference type="CDD" id="cd21806">
    <property type="entry name" value="DEFL_defensin-like"/>
    <property type="match status" value="1"/>
</dbReference>
<dbReference type="SUPFAM" id="SSF57095">
    <property type="entry name" value="Scorpion toxin-like"/>
    <property type="match status" value="1"/>
</dbReference>
<feature type="domain" description="Invertebrate defensins family profile" evidence="10">
    <location>
        <begin position="96"/>
        <end position="136"/>
    </location>
</feature>
<keyword evidence="7" id="KW-0211">Defensin</keyword>
<reference evidence="12" key="1">
    <citation type="submission" date="2017-06" db="EMBL/GenBank/DDBJ databases">
        <title>Aedes aegypti genome working group (AGWG) sequencing and assembly.</title>
        <authorList>
            <consortium name="Aedes aegypti Genome Working Group (AGWG)"/>
            <person name="Matthews B.J."/>
        </authorList>
    </citation>
    <scope>NUCLEOTIDE SEQUENCE [LARGE SCALE GENOMIC DNA]</scope>
    <source>
        <strain evidence="12">LVP_AGWG</strain>
    </source>
</reference>
<dbReference type="AlphaFoldDB" id="A0A6E8PL02"/>
<proteinExistence type="predicted"/>
<evidence type="ECO:0000256" key="4">
    <source>
        <dbReference type="ARBA" id="ARBA00022588"/>
    </source>
</evidence>
<dbReference type="InterPro" id="IPR036574">
    <property type="entry name" value="Scorpion_toxin-like_sf"/>
</dbReference>
<evidence type="ECO:0000259" key="10">
    <source>
        <dbReference type="PROSITE" id="PS51378"/>
    </source>
</evidence>
<keyword evidence="12" id="KW-1185">Reference proteome</keyword>
<dbReference type="FunFam" id="3.30.30.10:FF:000005">
    <property type="entry name" value="Defensin"/>
    <property type="match status" value="1"/>
</dbReference>
<protein>
    <submittedName>
        <fullName evidence="11">Defensin anti-microbial peptide</fullName>
    </submittedName>
</protein>
<evidence type="ECO:0000256" key="6">
    <source>
        <dbReference type="ARBA" id="ARBA00022859"/>
    </source>
</evidence>
<dbReference type="InParanoid" id="A0A6E8PL02"/>
<dbReference type="GO" id="GO:0045087">
    <property type="term" value="P:innate immune response"/>
    <property type="evidence" value="ECO:0007669"/>
    <property type="project" value="UniProtKB-KW"/>
</dbReference>
<dbReference type="EnsemblMetazoa" id="AAEL027792-RA">
    <property type="protein sequence ID" value="AAEL027792-PA"/>
    <property type="gene ID" value="AAEL027792"/>
</dbReference>
<gene>
    <name evidence="11" type="primary">110680759</name>
</gene>
<evidence type="ECO:0000256" key="3">
    <source>
        <dbReference type="ARBA" id="ARBA00022529"/>
    </source>
</evidence>
<evidence type="ECO:0000256" key="2">
    <source>
        <dbReference type="ARBA" id="ARBA00022525"/>
    </source>
</evidence>
<evidence type="ECO:0000256" key="1">
    <source>
        <dbReference type="ARBA" id="ARBA00004613"/>
    </source>
</evidence>
<dbReference type="Proteomes" id="UP000008820">
    <property type="component" value="Unassembled WGS sequence"/>
</dbReference>
<keyword evidence="3" id="KW-0929">Antimicrobial</keyword>
<accession>A0A6E8PL02</accession>
<evidence type="ECO:0000256" key="7">
    <source>
        <dbReference type="ARBA" id="ARBA00022940"/>
    </source>
</evidence>
<dbReference type="Pfam" id="PF01097">
    <property type="entry name" value="Defensin_2"/>
    <property type="match status" value="1"/>
</dbReference>
<keyword evidence="4" id="KW-0399">Innate immunity</keyword>
<organism evidence="11 12">
    <name type="scientific">Aedes aegypti</name>
    <name type="common">Yellowfever mosquito</name>
    <name type="synonym">Culex aegypti</name>
    <dbReference type="NCBI Taxonomy" id="7159"/>
    <lineage>
        <taxon>Eukaryota</taxon>
        <taxon>Metazoa</taxon>
        <taxon>Ecdysozoa</taxon>
        <taxon>Arthropoda</taxon>
        <taxon>Hexapoda</taxon>
        <taxon>Insecta</taxon>
        <taxon>Pterygota</taxon>
        <taxon>Neoptera</taxon>
        <taxon>Endopterygota</taxon>
        <taxon>Diptera</taxon>
        <taxon>Nematocera</taxon>
        <taxon>Culicoidea</taxon>
        <taxon>Culicidae</taxon>
        <taxon>Culicinae</taxon>
        <taxon>Aedini</taxon>
        <taxon>Aedes</taxon>
        <taxon>Stegomyia</taxon>
    </lineage>
</organism>
<dbReference type="InterPro" id="IPR001542">
    <property type="entry name" value="Defensin_invertebrate/fungal"/>
</dbReference>
<dbReference type="GO" id="GO:0006959">
    <property type="term" value="P:humoral immune response"/>
    <property type="evidence" value="ECO:0007669"/>
    <property type="project" value="TreeGrafter"/>
</dbReference>
<dbReference type="GO" id="GO:0050830">
    <property type="term" value="P:defense response to Gram-positive bacterium"/>
    <property type="evidence" value="ECO:0007669"/>
    <property type="project" value="UniProtKB-ARBA"/>
</dbReference>
<keyword evidence="9" id="KW-1015">Disulfide bond</keyword>